<evidence type="ECO:0008006" key="5">
    <source>
        <dbReference type="Google" id="ProtNLM"/>
    </source>
</evidence>
<reference evidence="3 4" key="1">
    <citation type="submission" date="2019-02" db="EMBL/GenBank/DDBJ databases">
        <title>Genomic Encyclopedia of Type Strains, Phase IV (KMG-IV): sequencing the most valuable type-strain genomes for metagenomic binning, comparative biology and taxonomic classification.</title>
        <authorList>
            <person name="Goeker M."/>
        </authorList>
    </citation>
    <scope>NUCLEOTIDE SEQUENCE [LARGE SCALE GENOMIC DNA]</scope>
    <source>
        <strain evidence="3 4">K24</strain>
    </source>
</reference>
<gene>
    <name evidence="3" type="ORF">EV675_4452</name>
</gene>
<proteinExistence type="predicted"/>
<feature type="region of interest" description="Disordered" evidence="1">
    <location>
        <begin position="1"/>
        <end position="20"/>
    </location>
</feature>
<feature type="transmembrane region" description="Helical" evidence="2">
    <location>
        <begin position="119"/>
        <end position="144"/>
    </location>
</feature>
<accession>A0A4V2F3B6</accession>
<name>A0A4V2F3B6_9BURK</name>
<feature type="transmembrane region" description="Helical" evidence="2">
    <location>
        <begin position="53"/>
        <end position="71"/>
    </location>
</feature>
<feature type="transmembrane region" description="Helical" evidence="2">
    <location>
        <begin position="28"/>
        <end position="46"/>
    </location>
</feature>
<comment type="caution">
    <text evidence="3">The sequence shown here is derived from an EMBL/GenBank/DDBJ whole genome shotgun (WGS) entry which is preliminary data.</text>
</comment>
<feature type="transmembrane region" description="Helical" evidence="2">
    <location>
        <begin position="77"/>
        <end position="98"/>
    </location>
</feature>
<evidence type="ECO:0000313" key="4">
    <source>
        <dbReference type="Proteomes" id="UP000292445"/>
    </source>
</evidence>
<dbReference type="Proteomes" id="UP000292445">
    <property type="component" value="Unassembled WGS sequence"/>
</dbReference>
<evidence type="ECO:0000256" key="1">
    <source>
        <dbReference type="SAM" id="MobiDB-lite"/>
    </source>
</evidence>
<keyword evidence="4" id="KW-1185">Reference proteome</keyword>
<sequence length="153" mass="16673">MDSHHMPTSSADDTSHIPPPTRGFRHKTVAGLLAAVLGWAGAHWWYLGRRHGWIVLLFSLIMIGTALRSEAWYFHPAFFLFLVPAVAGFIEAIVLCLTSDAKFDARYNAGQARQSRTGWGPVLVAGITLAVGTAILMLGIVLLFQSLFEGIPA</sequence>
<keyword evidence="2" id="KW-0812">Transmembrane</keyword>
<dbReference type="EMBL" id="SGXC01000002">
    <property type="protein sequence ID" value="RZS81824.1"/>
    <property type="molecule type" value="Genomic_DNA"/>
</dbReference>
<evidence type="ECO:0000256" key="2">
    <source>
        <dbReference type="SAM" id="Phobius"/>
    </source>
</evidence>
<protein>
    <recommendedName>
        <fullName evidence="5">TM2 domain-containing protein</fullName>
    </recommendedName>
</protein>
<keyword evidence="2" id="KW-0472">Membrane</keyword>
<evidence type="ECO:0000313" key="3">
    <source>
        <dbReference type="EMBL" id="RZS81824.1"/>
    </source>
</evidence>
<organism evidence="3 4">
    <name type="scientific">Pigmentiphaga kullae</name>
    <dbReference type="NCBI Taxonomy" id="151784"/>
    <lineage>
        <taxon>Bacteria</taxon>
        <taxon>Pseudomonadati</taxon>
        <taxon>Pseudomonadota</taxon>
        <taxon>Betaproteobacteria</taxon>
        <taxon>Burkholderiales</taxon>
        <taxon>Alcaligenaceae</taxon>
        <taxon>Pigmentiphaga</taxon>
    </lineage>
</organism>
<feature type="compositionally biased region" description="Polar residues" evidence="1">
    <location>
        <begin position="1"/>
        <end position="12"/>
    </location>
</feature>
<keyword evidence="2" id="KW-1133">Transmembrane helix</keyword>
<dbReference type="AlphaFoldDB" id="A0A4V2F3B6"/>